<protein>
    <submittedName>
        <fullName evidence="2">Uncharacterized protein</fullName>
    </submittedName>
</protein>
<feature type="transmembrane region" description="Helical" evidence="1">
    <location>
        <begin position="222"/>
        <end position="244"/>
    </location>
</feature>
<keyword evidence="1" id="KW-0812">Transmembrane</keyword>
<gene>
    <name evidence="2" type="primary">WBGene00106599</name>
</gene>
<reference evidence="2" key="2">
    <citation type="submission" date="2022-06" db="UniProtKB">
        <authorList>
            <consortium name="EnsemblMetazoa"/>
        </authorList>
    </citation>
    <scope>IDENTIFICATION</scope>
    <source>
        <strain evidence="2">PS312</strain>
    </source>
</reference>
<feature type="transmembrane region" description="Helical" evidence="1">
    <location>
        <begin position="273"/>
        <end position="292"/>
    </location>
</feature>
<dbReference type="AlphaFoldDB" id="A0A8R1YE58"/>
<sequence>MTQVTTIDAAKLSDLIASLTQQKGPKVHSVPALSNQSHLRQAELNCKRNALLVAAAQSNPEIFAAYDKYSALQDLTGGSSESGLPLVAIAGEAEQERDREPASQPFPVRPLDAAPLQRPFPLFPRPSTSLQSGAPIAKPLATPSITAGYNRRSAETNADFVTMTMREWVQSGIIVAVAPTEAQCLSASNQVRNDLREVGAIAAEDKTNWTPAQSVAPAGTGVFGMFHFHFKMLIIHLFFLMLNLSPPTSGLGKLRLQCIDIAHQTRQMGLSPLIDVIVLLLCFISASMSTPVTVKDLSKPLWAQQIDRSQQSALNTDKEKLGFFAQRTTPKCFPGNLKQCVTTPFYYFECCADDCCMRLQPVTFVVFVTIILSILICIVIGFVRECRASPKYKYHYAVKN</sequence>
<dbReference type="PANTHER" id="PTHR34149:SF2">
    <property type="entry name" value="PROTEIN CBG11905"/>
    <property type="match status" value="1"/>
</dbReference>
<dbReference type="EnsemblMetazoa" id="PPA17045.1">
    <property type="protein sequence ID" value="PPA17045.1"/>
    <property type="gene ID" value="WBGene00106599"/>
</dbReference>
<accession>A0A8R1YE58</accession>
<dbReference type="PANTHER" id="PTHR34149">
    <property type="entry name" value="PROTEIN CBG11905-RELATED"/>
    <property type="match status" value="1"/>
</dbReference>
<dbReference type="InterPro" id="IPR022559">
    <property type="entry name" value="SUP-1-like"/>
</dbReference>
<keyword evidence="1" id="KW-1133">Transmembrane helix</keyword>
<proteinExistence type="predicted"/>
<dbReference type="Proteomes" id="UP000005239">
    <property type="component" value="Unassembled WGS sequence"/>
</dbReference>
<reference evidence="3" key="1">
    <citation type="journal article" date="2008" name="Nat. Genet.">
        <title>The Pristionchus pacificus genome provides a unique perspective on nematode lifestyle and parasitism.</title>
        <authorList>
            <person name="Dieterich C."/>
            <person name="Clifton S.W."/>
            <person name="Schuster L.N."/>
            <person name="Chinwalla A."/>
            <person name="Delehaunty K."/>
            <person name="Dinkelacker I."/>
            <person name="Fulton L."/>
            <person name="Fulton R."/>
            <person name="Godfrey J."/>
            <person name="Minx P."/>
            <person name="Mitreva M."/>
            <person name="Roeseler W."/>
            <person name="Tian H."/>
            <person name="Witte H."/>
            <person name="Yang S.P."/>
            <person name="Wilson R.K."/>
            <person name="Sommer R.J."/>
        </authorList>
    </citation>
    <scope>NUCLEOTIDE SEQUENCE [LARGE SCALE GENOMIC DNA]</scope>
    <source>
        <strain evidence="3">PS312</strain>
    </source>
</reference>
<evidence type="ECO:0000256" key="1">
    <source>
        <dbReference type="SAM" id="Phobius"/>
    </source>
</evidence>
<evidence type="ECO:0000313" key="2">
    <source>
        <dbReference type="EnsemblMetazoa" id="PPA17045.1"/>
    </source>
</evidence>
<feature type="transmembrane region" description="Helical" evidence="1">
    <location>
        <begin position="362"/>
        <end position="383"/>
    </location>
</feature>
<keyword evidence="1" id="KW-0472">Membrane</keyword>
<keyword evidence="3" id="KW-1185">Reference proteome</keyword>
<evidence type="ECO:0000313" key="3">
    <source>
        <dbReference type="Proteomes" id="UP000005239"/>
    </source>
</evidence>
<name>A0A8R1YE58_PRIPA</name>
<organism evidence="2 3">
    <name type="scientific">Pristionchus pacificus</name>
    <name type="common">Parasitic nematode worm</name>
    <dbReference type="NCBI Taxonomy" id="54126"/>
    <lineage>
        <taxon>Eukaryota</taxon>
        <taxon>Metazoa</taxon>
        <taxon>Ecdysozoa</taxon>
        <taxon>Nematoda</taxon>
        <taxon>Chromadorea</taxon>
        <taxon>Rhabditida</taxon>
        <taxon>Rhabditina</taxon>
        <taxon>Diplogasteromorpha</taxon>
        <taxon>Diplogasteroidea</taxon>
        <taxon>Neodiplogasteridae</taxon>
        <taxon>Pristionchus</taxon>
    </lineage>
</organism>